<keyword evidence="3" id="KW-1185">Reference proteome</keyword>
<accession>A0A8S3QC95</accession>
<reference evidence="2" key="1">
    <citation type="submission" date="2021-03" db="EMBL/GenBank/DDBJ databases">
        <authorList>
            <person name="Bekaert M."/>
        </authorList>
    </citation>
    <scope>NUCLEOTIDE SEQUENCE</scope>
</reference>
<proteinExistence type="predicted"/>
<dbReference type="Proteomes" id="UP000683360">
    <property type="component" value="Unassembled WGS sequence"/>
</dbReference>
<dbReference type="EMBL" id="CAJPWZ010000459">
    <property type="protein sequence ID" value="CAG2193100.1"/>
    <property type="molecule type" value="Genomic_DNA"/>
</dbReference>
<sequence length="300" mass="34934">MNSSSPLQVYRSEVQVKRTFSGSIDDVLADFLRYFEIIATLNAWNEERNRLVFFTILRGQVETYVQGLSSYIQMRWQNFNFFKDGVTVWTFKHERKIPCGGKIKKKETWRAYPSHPELVQENSIRSFLDACCESEEFCMFIRRTKPKTLQEAVSSAMQEECIRMNEGNVNKVNRRNNVYTVEKESDVHEPTVKQQPVGAIGPAPTDSTWWPSRSLKECTLGKRRTTRSTQTEGVIWSLDHLIDQDLTPEYHITTKQLSDGAFVYLRKEHIDNELLSDNIGQNNVRSCVNENIRKSRYDGR</sequence>
<dbReference type="AlphaFoldDB" id="A0A8S3QC95"/>
<feature type="region of interest" description="Disordered" evidence="1">
    <location>
        <begin position="186"/>
        <end position="206"/>
    </location>
</feature>
<dbReference type="OrthoDB" id="6091153at2759"/>
<organism evidence="2 3">
    <name type="scientific">Mytilus edulis</name>
    <name type="common">Blue mussel</name>
    <dbReference type="NCBI Taxonomy" id="6550"/>
    <lineage>
        <taxon>Eukaryota</taxon>
        <taxon>Metazoa</taxon>
        <taxon>Spiralia</taxon>
        <taxon>Lophotrochozoa</taxon>
        <taxon>Mollusca</taxon>
        <taxon>Bivalvia</taxon>
        <taxon>Autobranchia</taxon>
        <taxon>Pteriomorphia</taxon>
        <taxon>Mytilida</taxon>
        <taxon>Mytiloidea</taxon>
        <taxon>Mytilidae</taxon>
        <taxon>Mytilinae</taxon>
        <taxon>Mytilus</taxon>
    </lineage>
</organism>
<evidence type="ECO:0000313" key="2">
    <source>
        <dbReference type="EMBL" id="CAG2193100.1"/>
    </source>
</evidence>
<protein>
    <submittedName>
        <fullName evidence="2">Uncharacterized protein</fullName>
    </submittedName>
</protein>
<comment type="caution">
    <text evidence="2">The sequence shown here is derived from an EMBL/GenBank/DDBJ whole genome shotgun (WGS) entry which is preliminary data.</text>
</comment>
<gene>
    <name evidence="2" type="ORF">MEDL_8360</name>
</gene>
<name>A0A8S3QC95_MYTED</name>
<evidence type="ECO:0000313" key="3">
    <source>
        <dbReference type="Proteomes" id="UP000683360"/>
    </source>
</evidence>
<evidence type="ECO:0000256" key="1">
    <source>
        <dbReference type="SAM" id="MobiDB-lite"/>
    </source>
</evidence>